<dbReference type="RefSeq" id="WP_371755198.1">
    <property type="nucleotide sequence ID" value="NZ_JAYJLD010000027.1"/>
</dbReference>
<gene>
    <name evidence="4" type="ORF">VF724_15550</name>
</gene>
<feature type="domain" description="Transposase IS204/IS1001/IS1096/IS1165 zinc-finger" evidence="3">
    <location>
        <begin position="32"/>
        <end position="77"/>
    </location>
</feature>
<dbReference type="InterPro" id="IPR002560">
    <property type="entry name" value="Transposase_DDE"/>
</dbReference>
<reference evidence="4" key="1">
    <citation type="submission" date="2023-12" db="EMBL/GenBank/DDBJ databases">
        <title>Fervidustalea candida gen. nov., sp. nov., a novel member of the family Paenibacillaceae isolated from a geothermal area.</title>
        <authorList>
            <person name="Li W.-J."/>
            <person name="Jiao J.-Y."/>
            <person name="Chen Y."/>
        </authorList>
    </citation>
    <scope>NUCLEOTIDE SEQUENCE</scope>
    <source>
        <strain evidence="4">SYSU GA230002</strain>
    </source>
</reference>
<dbReference type="InterPro" id="IPR029261">
    <property type="entry name" value="Transposase_Znf"/>
</dbReference>
<dbReference type="PANTHER" id="PTHR33498:SF1">
    <property type="entry name" value="TRANSPOSASE FOR INSERTION SEQUENCE ELEMENT IS1557"/>
    <property type="match status" value="1"/>
</dbReference>
<protein>
    <submittedName>
        <fullName evidence="4">ISL3 family transposase</fullName>
    </submittedName>
</protein>
<evidence type="ECO:0000259" key="2">
    <source>
        <dbReference type="Pfam" id="PF13542"/>
    </source>
</evidence>
<dbReference type="NCBIfam" id="NF033550">
    <property type="entry name" value="transpos_ISL3"/>
    <property type="match status" value="1"/>
</dbReference>
<dbReference type="Pfam" id="PF13542">
    <property type="entry name" value="HTH_Tnp_ISL3"/>
    <property type="match status" value="1"/>
</dbReference>
<sequence>MDILNLSKFNVMQVAENEHDFQIRVETNSPPLACPHCGCVANLYKHDNREQLCMDLPIHGKRVGLLIKRQRYRCRDCNQTFWERLDHTINEKRSCTNRLLSYIEKQSIKRTFTSISEDVGLNEKTIRNIFRDYINRLEETLRFETPNWLGIDEIHIISKPRCVLTNIEERTLLDILPNRNKETVVGYLSRLPNKTRIVYVTMDMWQPYKDAVKAVLPKATIIVDKFHVVRMANQALETVRKQLREGLSAKERRGLMHDRFILLKRHKELTEMDKITLDLWTKNHPSLGTAYDLKESFFNIWDSDTRQKAFLKYHDWKAKIPKELQSAFEPLTKAMANWETEIFAYFDHRITNAYTESLNSLIRVMNRMGRGYSFEALRAKMLFTEGLQKEPKPKYKKRFDDLERYDMNYPVFDKMPPAGVVRERSELPLGIDISTLIEKLEKGEL</sequence>
<feature type="domain" description="Transposase IS204/IS1001/IS1096/IS1165 helix-turn-helix" evidence="2">
    <location>
        <begin position="89"/>
        <end position="133"/>
    </location>
</feature>
<accession>A0ABU5ZP02</accession>
<dbReference type="InterPro" id="IPR032877">
    <property type="entry name" value="Transposase_HTH"/>
</dbReference>
<name>A0ABU5ZP02_9BACL</name>
<dbReference type="InterPro" id="IPR047951">
    <property type="entry name" value="Transpos_ISL3"/>
</dbReference>
<comment type="caution">
    <text evidence="4">The sequence shown here is derived from an EMBL/GenBank/DDBJ whole genome shotgun (WGS) entry which is preliminary data.</text>
</comment>
<evidence type="ECO:0000313" key="4">
    <source>
        <dbReference type="EMBL" id="MEB3103071.1"/>
    </source>
</evidence>
<evidence type="ECO:0000259" key="3">
    <source>
        <dbReference type="Pfam" id="PF14690"/>
    </source>
</evidence>
<evidence type="ECO:0000313" key="5">
    <source>
        <dbReference type="Proteomes" id="UP001310386"/>
    </source>
</evidence>
<dbReference type="EMBL" id="JAYJLD010000027">
    <property type="protein sequence ID" value="MEB3103071.1"/>
    <property type="molecule type" value="Genomic_DNA"/>
</dbReference>
<proteinExistence type="predicted"/>
<dbReference type="Pfam" id="PF14690">
    <property type="entry name" value="Zn_ribbon_ISL3"/>
    <property type="match status" value="1"/>
</dbReference>
<evidence type="ECO:0000259" key="1">
    <source>
        <dbReference type="Pfam" id="PF01610"/>
    </source>
</evidence>
<dbReference type="Proteomes" id="UP001310386">
    <property type="component" value="Unassembled WGS sequence"/>
</dbReference>
<keyword evidence="5" id="KW-1185">Reference proteome</keyword>
<feature type="domain" description="Transposase IS204/IS1001/IS1096/IS1165 DDE" evidence="1">
    <location>
        <begin position="149"/>
        <end position="380"/>
    </location>
</feature>
<dbReference type="Pfam" id="PF01610">
    <property type="entry name" value="DDE_Tnp_ISL3"/>
    <property type="match status" value="1"/>
</dbReference>
<organism evidence="4 5">
    <name type="scientific">Ferviditalea candida</name>
    <dbReference type="NCBI Taxonomy" id="3108399"/>
    <lineage>
        <taxon>Bacteria</taxon>
        <taxon>Bacillati</taxon>
        <taxon>Bacillota</taxon>
        <taxon>Bacilli</taxon>
        <taxon>Bacillales</taxon>
        <taxon>Paenibacillaceae</taxon>
        <taxon>Ferviditalea</taxon>
    </lineage>
</organism>
<dbReference type="PANTHER" id="PTHR33498">
    <property type="entry name" value="TRANSPOSASE FOR INSERTION SEQUENCE ELEMENT IS1557"/>
    <property type="match status" value="1"/>
</dbReference>